<reference evidence="2 3" key="1">
    <citation type="submission" date="2020-12" db="EMBL/GenBank/DDBJ databases">
        <title>De novo assembly of Tibetan sheep genome.</title>
        <authorList>
            <person name="Li X."/>
        </authorList>
    </citation>
    <scope>NUCLEOTIDE SEQUENCE [LARGE SCALE GENOMIC DNA]</scope>
    <source>
        <tissue evidence="2">Heart</tissue>
    </source>
</reference>
<accession>A0A836CNP8</accession>
<organism evidence="2 3">
    <name type="scientific">Ovis aries</name>
    <name type="common">Sheep</name>
    <dbReference type="NCBI Taxonomy" id="9940"/>
    <lineage>
        <taxon>Eukaryota</taxon>
        <taxon>Metazoa</taxon>
        <taxon>Chordata</taxon>
        <taxon>Craniata</taxon>
        <taxon>Vertebrata</taxon>
        <taxon>Euteleostomi</taxon>
        <taxon>Mammalia</taxon>
        <taxon>Eutheria</taxon>
        <taxon>Laurasiatheria</taxon>
        <taxon>Artiodactyla</taxon>
        <taxon>Ruminantia</taxon>
        <taxon>Pecora</taxon>
        <taxon>Bovidae</taxon>
        <taxon>Caprinae</taxon>
        <taxon>Ovis</taxon>
    </lineage>
</organism>
<feature type="region of interest" description="Disordered" evidence="1">
    <location>
        <begin position="159"/>
        <end position="226"/>
    </location>
</feature>
<name>A0A836CNP8_SHEEP</name>
<feature type="compositionally biased region" description="Pro residues" evidence="1">
    <location>
        <begin position="15"/>
        <end position="27"/>
    </location>
</feature>
<comment type="caution">
    <text evidence="2">The sequence shown here is derived from an EMBL/GenBank/DDBJ whole genome shotgun (WGS) entry which is preliminary data.</text>
</comment>
<feature type="region of interest" description="Disordered" evidence="1">
    <location>
        <begin position="1"/>
        <end position="34"/>
    </location>
</feature>
<dbReference type="EMBL" id="JAEMGP010000050">
    <property type="protein sequence ID" value="KAG5193182.1"/>
    <property type="molecule type" value="Genomic_DNA"/>
</dbReference>
<feature type="compositionally biased region" description="Basic and acidic residues" evidence="1">
    <location>
        <begin position="181"/>
        <end position="213"/>
    </location>
</feature>
<evidence type="ECO:0000313" key="2">
    <source>
        <dbReference type="EMBL" id="KAG5193182.1"/>
    </source>
</evidence>
<protein>
    <submittedName>
        <fullName evidence="2">Uncharacterized protein</fullName>
    </submittedName>
</protein>
<sequence>MRPLEAPSDADTGPPRLPAPPPAPAAAPGPVDTKRGGFAVCPRSAGAAPKLRLGVNCTRAASLIHVSGVKEPRVPTLGGRKVLYKGFVEGVLSPAKIRRDRQQWKCEEITAAVLCFKAQDLDRLGTRIKYSEGICRRGDQARPPRSVHRKRCRARAELPCEHPPSQSHRLSSLVAGNGWSPERRGERVSHRPMERDDAGLRLPDSKDPGERRRFTSSYDKNPDSAEWTTVWVAREKPEQMF</sequence>
<gene>
    <name evidence="2" type="ORF">JEQ12_020677</name>
</gene>
<dbReference type="Proteomes" id="UP000664991">
    <property type="component" value="Unassembled WGS sequence"/>
</dbReference>
<dbReference type="AlphaFoldDB" id="A0A836CNP8"/>
<evidence type="ECO:0000313" key="3">
    <source>
        <dbReference type="Proteomes" id="UP000664991"/>
    </source>
</evidence>
<evidence type="ECO:0000256" key="1">
    <source>
        <dbReference type="SAM" id="MobiDB-lite"/>
    </source>
</evidence>
<proteinExistence type="predicted"/>